<dbReference type="OrthoDB" id="2962330at2"/>
<dbReference type="KEGG" id="cprv:CYPRO_0411"/>
<evidence type="ECO:0000256" key="1">
    <source>
        <dbReference type="ARBA" id="ARBA00022553"/>
    </source>
</evidence>
<dbReference type="SMART" id="SM00448">
    <property type="entry name" value="REC"/>
    <property type="match status" value="1"/>
</dbReference>
<dbReference type="EMBL" id="CP027806">
    <property type="protein sequence ID" value="AXI99698.1"/>
    <property type="molecule type" value="Genomic_DNA"/>
</dbReference>
<organism evidence="4 5">
    <name type="scientific">Cyclonatronum proteinivorum</name>
    <dbReference type="NCBI Taxonomy" id="1457365"/>
    <lineage>
        <taxon>Bacteria</taxon>
        <taxon>Pseudomonadati</taxon>
        <taxon>Balneolota</taxon>
        <taxon>Balneolia</taxon>
        <taxon>Balneolales</taxon>
        <taxon>Cyclonatronaceae</taxon>
        <taxon>Cyclonatronum</taxon>
    </lineage>
</organism>
<dbReference type="PANTHER" id="PTHR44591:SF3">
    <property type="entry name" value="RESPONSE REGULATORY DOMAIN-CONTAINING PROTEIN"/>
    <property type="match status" value="1"/>
</dbReference>
<dbReference type="SUPFAM" id="SSF52172">
    <property type="entry name" value="CheY-like"/>
    <property type="match status" value="1"/>
</dbReference>
<protein>
    <submittedName>
        <fullName evidence="4">Response regulator NasT</fullName>
    </submittedName>
</protein>
<proteinExistence type="predicted"/>
<keyword evidence="5" id="KW-1185">Reference proteome</keyword>
<dbReference type="InterPro" id="IPR050595">
    <property type="entry name" value="Bact_response_regulator"/>
</dbReference>
<dbReference type="Pfam" id="PF00072">
    <property type="entry name" value="Response_reg"/>
    <property type="match status" value="1"/>
</dbReference>
<name>A0A345UGU7_9BACT</name>
<dbReference type="RefSeq" id="WP_114983035.1">
    <property type="nucleotide sequence ID" value="NZ_CP027806.1"/>
</dbReference>
<feature type="modified residue" description="4-aspartylphosphate" evidence="2">
    <location>
        <position position="53"/>
    </location>
</feature>
<evidence type="ECO:0000313" key="5">
    <source>
        <dbReference type="Proteomes" id="UP000254808"/>
    </source>
</evidence>
<reference evidence="4 5" key="1">
    <citation type="submission" date="2018-03" db="EMBL/GenBank/DDBJ databases">
        <title>Phenotypic and genomic properties of Cyclonatronum proteinivorum gen. nov., sp. nov., a haloalkaliphilic bacteroidete from soda lakes possessing Na+-translocating rhodopsin.</title>
        <authorList>
            <person name="Toshchakov S.V."/>
            <person name="Korzhenkov A."/>
            <person name="Samarov N.I."/>
            <person name="Kublanov I.V."/>
            <person name="Muntyan M.S."/>
            <person name="Sorokin D.Y."/>
        </authorList>
    </citation>
    <scope>NUCLEOTIDE SEQUENCE [LARGE SCALE GENOMIC DNA]</scope>
    <source>
        <strain evidence="4 5">Omega</strain>
    </source>
</reference>
<sequence length="124" mass="13733">MKKILVVEDEVMLQIVISKMVEKAGFIPVGRVKSAKAATEAVHTHRPDLILMDVQLIGESNGIAAAREIRTFSKAPIIFLTGFHDALKEADLDGLQPCTLLTKPFDYQELSGKIQQAFERAEQL</sequence>
<dbReference type="AlphaFoldDB" id="A0A345UGU7"/>
<dbReference type="Gene3D" id="3.40.50.2300">
    <property type="match status" value="1"/>
</dbReference>
<dbReference type="InterPro" id="IPR011006">
    <property type="entry name" value="CheY-like_superfamily"/>
</dbReference>
<evidence type="ECO:0000259" key="3">
    <source>
        <dbReference type="PROSITE" id="PS50110"/>
    </source>
</evidence>
<evidence type="ECO:0000313" key="4">
    <source>
        <dbReference type="EMBL" id="AXI99698.1"/>
    </source>
</evidence>
<dbReference type="Proteomes" id="UP000254808">
    <property type="component" value="Chromosome"/>
</dbReference>
<dbReference type="PANTHER" id="PTHR44591">
    <property type="entry name" value="STRESS RESPONSE REGULATOR PROTEIN 1"/>
    <property type="match status" value="1"/>
</dbReference>
<dbReference type="InterPro" id="IPR001789">
    <property type="entry name" value="Sig_transdc_resp-reg_receiver"/>
</dbReference>
<feature type="domain" description="Response regulatory" evidence="3">
    <location>
        <begin position="3"/>
        <end position="118"/>
    </location>
</feature>
<dbReference type="PROSITE" id="PS50110">
    <property type="entry name" value="RESPONSE_REGULATORY"/>
    <property type="match status" value="1"/>
</dbReference>
<accession>A0A345UGU7</accession>
<gene>
    <name evidence="4" type="ORF">CYPRO_0411</name>
</gene>
<dbReference type="GO" id="GO:0000160">
    <property type="term" value="P:phosphorelay signal transduction system"/>
    <property type="evidence" value="ECO:0007669"/>
    <property type="project" value="InterPro"/>
</dbReference>
<keyword evidence="1 2" id="KW-0597">Phosphoprotein</keyword>
<evidence type="ECO:0000256" key="2">
    <source>
        <dbReference type="PROSITE-ProRule" id="PRU00169"/>
    </source>
</evidence>